<dbReference type="Gene3D" id="1.10.1450.10">
    <property type="entry name" value="Tetraspanin"/>
    <property type="match status" value="1"/>
</dbReference>
<evidence type="ECO:0000313" key="6">
    <source>
        <dbReference type="EMBL" id="KAH9526707.1"/>
    </source>
</evidence>
<name>A0A922LAH9_DERFA</name>
<comment type="caution">
    <text evidence="6">The sequence shown here is derived from an EMBL/GenBank/DDBJ whole genome shotgun (WGS) entry which is preliminary data.</text>
</comment>
<dbReference type="InterPro" id="IPR008952">
    <property type="entry name" value="Tetraspanin_EC2_sf"/>
</dbReference>
<keyword evidence="2 5" id="KW-0812">Transmembrane</keyword>
<evidence type="ECO:0000256" key="4">
    <source>
        <dbReference type="ARBA" id="ARBA00023136"/>
    </source>
</evidence>
<evidence type="ECO:0000256" key="1">
    <source>
        <dbReference type="ARBA" id="ARBA00004141"/>
    </source>
</evidence>
<evidence type="ECO:0000256" key="5">
    <source>
        <dbReference type="SAM" id="Phobius"/>
    </source>
</evidence>
<feature type="transmembrane region" description="Helical" evidence="5">
    <location>
        <begin position="111"/>
        <end position="132"/>
    </location>
</feature>
<proteinExistence type="predicted"/>
<dbReference type="PANTHER" id="PTHR19282:SF544">
    <property type="entry name" value="TETRASPANIN"/>
    <property type="match status" value="1"/>
</dbReference>
<evidence type="ECO:0000256" key="2">
    <source>
        <dbReference type="ARBA" id="ARBA00022692"/>
    </source>
</evidence>
<keyword evidence="4 5" id="KW-0472">Membrane</keyword>
<dbReference type="SUPFAM" id="SSF48652">
    <property type="entry name" value="Tetraspanin"/>
    <property type="match status" value="1"/>
</dbReference>
<dbReference type="AlphaFoldDB" id="A0A922LAH9"/>
<accession>A0A922LAH9</accession>
<organism evidence="6 7">
    <name type="scientific">Dermatophagoides farinae</name>
    <name type="common">American house dust mite</name>
    <dbReference type="NCBI Taxonomy" id="6954"/>
    <lineage>
        <taxon>Eukaryota</taxon>
        <taxon>Metazoa</taxon>
        <taxon>Ecdysozoa</taxon>
        <taxon>Arthropoda</taxon>
        <taxon>Chelicerata</taxon>
        <taxon>Arachnida</taxon>
        <taxon>Acari</taxon>
        <taxon>Acariformes</taxon>
        <taxon>Sarcoptiformes</taxon>
        <taxon>Astigmata</taxon>
        <taxon>Psoroptidia</taxon>
        <taxon>Analgoidea</taxon>
        <taxon>Pyroglyphidae</taxon>
        <taxon>Dermatophagoidinae</taxon>
        <taxon>Dermatophagoides</taxon>
    </lineage>
</organism>
<keyword evidence="7" id="KW-1185">Reference proteome</keyword>
<evidence type="ECO:0000313" key="7">
    <source>
        <dbReference type="Proteomes" id="UP000790347"/>
    </source>
</evidence>
<dbReference type="GO" id="GO:0005886">
    <property type="term" value="C:plasma membrane"/>
    <property type="evidence" value="ECO:0007669"/>
    <property type="project" value="TreeGrafter"/>
</dbReference>
<evidence type="ECO:0000256" key="3">
    <source>
        <dbReference type="ARBA" id="ARBA00022989"/>
    </source>
</evidence>
<dbReference type="InterPro" id="IPR018499">
    <property type="entry name" value="Tetraspanin/Peripherin"/>
</dbReference>
<sequence length="399" mass="45475">MDILFGSFFNYQCFQQDIFLINIYIPHIKMISCRGSIAKTVLGVLNATFIMISLAMILLGLQMKVQQTTANSFAYKMTMVTNMTMNANPYNNDDESVAFMGIMKWDRMSNLLIIIGAFLAIVSIFGFCAALSESSLFLNIYIYFLSIITCTVWIAIILILMFNGPLFKYGRHLFIVRMETFSNPTSKPKNADDYALFIQNFQQIFHCCGVESPNDWLNRTFGNISLGQEILPASCCSIEPQQQQRKDMLIKLFLKEESYNTCFKAELAHHDGCFSSIQIVRYRLFGQMILIVIIMLLALLVSLTCCLERDKRLQYSRLVNMQYATHLSGCRQGPYGLGYSFGRMHCPLRKSSVEPHVERNLKRTIMASMVEPPQSQPQFKSMISNVTQPQASSAIGDWL</sequence>
<feature type="transmembrane region" description="Helical" evidence="5">
    <location>
        <begin position="40"/>
        <end position="61"/>
    </location>
</feature>
<gene>
    <name evidence="6" type="primary">Tspan18</name>
    <name evidence="6" type="ORF">DERF_000771</name>
</gene>
<dbReference type="Pfam" id="PF00335">
    <property type="entry name" value="Tetraspanin"/>
    <property type="match status" value="1"/>
</dbReference>
<feature type="transmembrane region" description="Helical" evidence="5">
    <location>
        <begin position="284"/>
        <end position="303"/>
    </location>
</feature>
<keyword evidence="3 5" id="KW-1133">Transmembrane helix</keyword>
<feature type="transmembrane region" description="Helical" evidence="5">
    <location>
        <begin position="138"/>
        <end position="162"/>
    </location>
</feature>
<protein>
    <submittedName>
        <fullName evidence="6">Tetraspanin</fullName>
    </submittedName>
</protein>
<comment type="subcellular location">
    <subcellularLocation>
        <location evidence="1">Membrane</location>
        <topology evidence="1">Multi-pass membrane protein</topology>
    </subcellularLocation>
</comment>
<dbReference type="EMBL" id="ASGP02000001">
    <property type="protein sequence ID" value="KAH9526707.1"/>
    <property type="molecule type" value="Genomic_DNA"/>
</dbReference>
<reference evidence="6" key="1">
    <citation type="submission" date="2013-05" db="EMBL/GenBank/DDBJ databases">
        <authorList>
            <person name="Yim A.K.Y."/>
            <person name="Chan T.F."/>
            <person name="Ji K.M."/>
            <person name="Liu X.Y."/>
            <person name="Zhou J.W."/>
            <person name="Li R.Q."/>
            <person name="Yang K.Y."/>
            <person name="Li J."/>
            <person name="Li M."/>
            <person name="Law P.T.W."/>
            <person name="Wu Y.L."/>
            <person name="Cai Z.L."/>
            <person name="Qin H."/>
            <person name="Bao Y."/>
            <person name="Leung R.K.K."/>
            <person name="Ng P.K.S."/>
            <person name="Zou J."/>
            <person name="Zhong X.J."/>
            <person name="Ran P.X."/>
            <person name="Zhong N.S."/>
            <person name="Liu Z.G."/>
            <person name="Tsui S.K.W."/>
        </authorList>
    </citation>
    <scope>NUCLEOTIDE SEQUENCE</scope>
    <source>
        <strain evidence="6">Derf</strain>
        <tissue evidence="6">Whole organism</tissue>
    </source>
</reference>
<dbReference type="Proteomes" id="UP000790347">
    <property type="component" value="Unassembled WGS sequence"/>
</dbReference>
<dbReference type="PANTHER" id="PTHR19282">
    <property type="entry name" value="TETRASPANIN"/>
    <property type="match status" value="1"/>
</dbReference>
<reference evidence="6" key="2">
    <citation type="journal article" date="2022" name="Res Sq">
        <title>Comparative Genomics Reveals Insights into the Divergent Evolution of Astigmatic Mites and Household Pest Adaptations.</title>
        <authorList>
            <person name="Xiong Q."/>
            <person name="Wan A.T.-Y."/>
            <person name="Liu X.-Y."/>
            <person name="Fung C.S.-H."/>
            <person name="Xiao X."/>
            <person name="Malainual N."/>
            <person name="Hou J."/>
            <person name="Wang L."/>
            <person name="Wang M."/>
            <person name="Yang K."/>
            <person name="Cui Y."/>
            <person name="Leung E."/>
            <person name="Nong W."/>
            <person name="Shin S.-K."/>
            <person name="Au S."/>
            <person name="Jeong K.Y."/>
            <person name="Chew F.T."/>
            <person name="Hui J."/>
            <person name="Leung T.F."/>
            <person name="Tungtrongchitr A."/>
            <person name="Zhong N."/>
            <person name="Liu Z."/>
            <person name="Tsui S."/>
        </authorList>
    </citation>
    <scope>NUCLEOTIDE SEQUENCE</scope>
    <source>
        <strain evidence="6">Derf</strain>
        <tissue evidence="6">Whole organism</tissue>
    </source>
</reference>